<dbReference type="STRING" id="49390.A0A068UQR9"/>
<dbReference type="InterPro" id="IPR002401">
    <property type="entry name" value="Cyt_P450_E_grp-I"/>
</dbReference>
<dbReference type="InterPro" id="IPR017972">
    <property type="entry name" value="Cyt_P450_CS"/>
</dbReference>
<dbReference type="CDD" id="cd11072">
    <property type="entry name" value="CYP71-like"/>
    <property type="match status" value="1"/>
</dbReference>
<comment type="similarity">
    <text evidence="1 8">Belongs to the cytochrome P450 family.</text>
</comment>
<keyword evidence="4 8" id="KW-0560">Oxidoreductase</keyword>
<evidence type="ECO:0000256" key="4">
    <source>
        <dbReference type="ARBA" id="ARBA00023002"/>
    </source>
</evidence>
<dbReference type="Gramene" id="CDP10756">
    <property type="protein sequence ID" value="CDP10756"/>
    <property type="gene ID" value="GSCOC_T00031577001"/>
</dbReference>
<dbReference type="GO" id="GO:0004497">
    <property type="term" value="F:monooxygenase activity"/>
    <property type="evidence" value="ECO:0007669"/>
    <property type="project" value="UniProtKB-KW"/>
</dbReference>
<evidence type="ECO:0000256" key="7">
    <source>
        <dbReference type="PIRSR" id="PIRSR602401-1"/>
    </source>
</evidence>
<dbReference type="Gene3D" id="1.10.630.10">
    <property type="entry name" value="Cytochrome P450"/>
    <property type="match status" value="1"/>
</dbReference>
<evidence type="ECO:0000313" key="9">
    <source>
        <dbReference type="EMBL" id="CDP10756.1"/>
    </source>
</evidence>
<dbReference type="GO" id="GO:0016705">
    <property type="term" value="F:oxidoreductase activity, acting on paired donors, with incorporation or reduction of molecular oxygen"/>
    <property type="evidence" value="ECO:0007669"/>
    <property type="project" value="InterPro"/>
</dbReference>
<proteinExistence type="inferred from homology"/>
<dbReference type="InterPro" id="IPR052306">
    <property type="entry name" value="CYP450_71D"/>
</dbReference>
<gene>
    <name evidence="9" type="ORF">GSCOC_T00031577001</name>
</gene>
<evidence type="ECO:0000256" key="1">
    <source>
        <dbReference type="ARBA" id="ARBA00010617"/>
    </source>
</evidence>
<dbReference type="InParanoid" id="A0A068UQR9"/>
<dbReference type="PANTHER" id="PTHR47953">
    <property type="entry name" value="OS08G0105600 PROTEIN"/>
    <property type="match status" value="1"/>
</dbReference>
<keyword evidence="10" id="KW-1185">Reference proteome</keyword>
<dbReference type="EMBL" id="HG739131">
    <property type="protein sequence ID" value="CDP10756.1"/>
    <property type="molecule type" value="Genomic_DNA"/>
</dbReference>
<comment type="cofactor">
    <cofactor evidence="7">
        <name>heme</name>
        <dbReference type="ChEBI" id="CHEBI:30413"/>
    </cofactor>
</comment>
<evidence type="ECO:0000313" key="10">
    <source>
        <dbReference type="Proteomes" id="UP000295252"/>
    </source>
</evidence>
<keyword evidence="5 7" id="KW-0408">Iron</keyword>
<keyword evidence="6 8" id="KW-0503">Monooxygenase</keyword>
<evidence type="ECO:0000256" key="2">
    <source>
        <dbReference type="ARBA" id="ARBA00022617"/>
    </source>
</evidence>
<dbReference type="PRINTS" id="PR00385">
    <property type="entry name" value="P450"/>
</dbReference>
<evidence type="ECO:0008006" key="11">
    <source>
        <dbReference type="Google" id="ProtNLM"/>
    </source>
</evidence>
<protein>
    <recommendedName>
        <fullName evidence="11">Premnaspirodiene oxygenase-like</fullName>
    </recommendedName>
</protein>
<dbReference type="GO" id="GO:0009821">
    <property type="term" value="P:alkaloid biosynthetic process"/>
    <property type="evidence" value="ECO:0007669"/>
    <property type="project" value="UniProtKB-ARBA"/>
</dbReference>
<evidence type="ECO:0000256" key="6">
    <source>
        <dbReference type="ARBA" id="ARBA00023033"/>
    </source>
</evidence>
<dbReference type="OMA" id="FMGSNYE"/>
<feature type="binding site" description="axial binding residue" evidence="7">
    <location>
        <position position="446"/>
    </location>
    <ligand>
        <name>heme</name>
        <dbReference type="ChEBI" id="CHEBI:30413"/>
    </ligand>
    <ligandPart>
        <name>Fe</name>
        <dbReference type="ChEBI" id="CHEBI:18248"/>
    </ligandPart>
</feature>
<dbReference type="AlphaFoldDB" id="A0A068UQR9"/>
<organism evidence="9 10">
    <name type="scientific">Coffea canephora</name>
    <name type="common">Robusta coffee</name>
    <dbReference type="NCBI Taxonomy" id="49390"/>
    <lineage>
        <taxon>Eukaryota</taxon>
        <taxon>Viridiplantae</taxon>
        <taxon>Streptophyta</taxon>
        <taxon>Embryophyta</taxon>
        <taxon>Tracheophyta</taxon>
        <taxon>Spermatophyta</taxon>
        <taxon>Magnoliopsida</taxon>
        <taxon>eudicotyledons</taxon>
        <taxon>Gunneridae</taxon>
        <taxon>Pentapetalae</taxon>
        <taxon>asterids</taxon>
        <taxon>lamiids</taxon>
        <taxon>Gentianales</taxon>
        <taxon>Rubiaceae</taxon>
        <taxon>Ixoroideae</taxon>
        <taxon>Gardenieae complex</taxon>
        <taxon>Bertiereae - Coffeeae clade</taxon>
        <taxon>Coffeeae</taxon>
        <taxon>Coffea</taxon>
    </lineage>
</organism>
<dbReference type="PRINTS" id="PR00463">
    <property type="entry name" value="EP450I"/>
</dbReference>
<dbReference type="Proteomes" id="UP000295252">
    <property type="component" value="Chromosome VII"/>
</dbReference>
<evidence type="ECO:0000256" key="3">
    <source>
        <dbReference type="ARBA" id="ARBA00022723"/>
    </source>
</evidence>
<dbReference type="Pfam" id="PF00067">
    <property type="entry name" value="p450"/>
    <property type="match status" value="1"/>
</dbReference>
<sequence length="508" mass="56556">MEITFPALLVSVLCFFVLWKLTGLFIKSSERTDSPRKLPGPWKLPLIGSMHHLAGSLPHHALRDLAEKFGPIMHLQMGEISTVVISAPQEAKEVLKVHDIIFADRPEFLASKILGYDNLDIAFSPYGDYWKQMRKICLLELLSPKSVRSFGTLREDEALKVIRSIKSSNSPVNITDKAFTFTNDIVCRAAFGKSFAHQDRLITLINGAISASGGFDIADLFPSLKFLHSLSGLKPKLIKLHNEIDQMLETIISERKQKRANQSTPVGSQSEVEDLVDVLLRLKESGDFNIPISTDSVKAVIWDIFAAGTETSAATIDYAMAELIRNPGAMEKVQAELRQVLKGKETVQETDLKELNYLKAVIKETLRLHPPLPLILPREGREPCKIGGYDIPAKTKVMINAWAIHRHPEVWPNPEKFKPERFLDSGSDSIGMNFEYIPFGGGRRICPGVSFGSAGVELLLAKLLYHFDWSLPNGTVSPETPDMTEVFGATARRKSSLILVATYHDPFA</sequence>
<dbReference type="InterPro" id="IPR036396">
    <property type="entry name" value="Cyt_P450_sf"/>
</dbReference>
<dbReference type="PANTHER" id="PTHR47953:SF16">
    <property type="entry name" value="CYTOCHROME P450 71D8"/>
    <property type="match status" value="1"/>
</dbReference>
<dbReference type="FunFam" id="1.10.630.10:FF:000043">
    <property type="entry name" value="Cytochrome P450 99A2"/>
    <property type="match status" value="1"/>
</dbReference>
<evidence type="ECO:0000256" key="8">
    <source>
        <dbReference type="RuleBase" id="RU000461"/>
    </source>
</evidence>
<dbReference type="PhylomeDB" id="A0A068UQR9"/>
<accession>A0A068UQR9</accession>
<keyword evidence="3 7" id="KW-0479">Metal-binding</keyword>
<dbReference type="SUPFAM" id="SSF48264">
    <property type="entry name" value="Cytochrome P450"/>
    <property type="match status" value="1"/>
</dbReference>
<dbReference type="PROSITE" id="PS00086">
    <property type="entry name" value="CYTOCHROME_P450"/>
    <property type="match status" value="1"/>
</dbReference>
<dbReference type="GO" id="GO:0005506">
    <property type="term" value="F:iron ion binding"/>
    <property type="evidence" value="ECO:0007669"/>
    <property type="project" value="InterPro"/>
</dbReference>
<evidence type="ECO:0000256" key="5">
    <source>
        <dbReference type="ARBA" id="ARBA00023004"/>
    </source>
</evidence>
<dbReference type="GO" id="GO:0020037">
    <property type="term" value="F:heme binding"/>
    <property type="evidence" value="ECO:0007669"/>
    <property type="project" value="InterPro"/>
</dbReference>
<name>A0A068UQR9_COFCA</name>
<keyword evidence="2 7" id="KW-0349">Heme</keyword>
<dbReference type="InterPro" id="IPR001128">
    <property type="entry name" value="Cyt_P450"/>
</dbReference>
<reference evidence="10" key="1">
    <citation type="journal article" date="2014" name="Science">
        <title>The coffee genome provides insight into the convergent evolution of caffeine biosynthesis.</title>
        <authorList>
            <person name="Denoeud F."/>
            <person name="Carretero-Paulet L."/>
            <person name="Dereeper A."/>
            <person name="Droc G."/>
            <person name="Guyot R."/>
            <person name="Pietrella M."/>
            <person name="Zheng C."/>
            <person name="Alberti A."/>
            <person name="Anthony F."/>
            <person name="Aprea G."/>
            <person name="Aury J.M."/>
            <person name="Bento P."/>
            <person name="Bernard M."/>
            <person name="Bocs S."/>
            <person name="Campa C."/>
            <person name="Cenci A."/>
            <person name="Combes M.C."/>
            <person name="Crouzillat D."/>
            <person name="Da Silva C."/>
            <person name="Daddiego L."/>
            <person name="De Bellis F."/>
            <person name="Dussert S."/>
            <person name="Garsmeur O."/>
            <person name="Gayraud T."/>
            <person name="Guignon V."/>
            <person name="Jahn K."/>
            <person name="Jamilloux V."/>
            <person name="Joet T."/>
            <person name="Labadie K."/>
            <person name="Lan T."/>
            <person name="Leclercq J."/>
            <person name="Lepelley M."/>
            <person name="Leroy T."/>
            <person name="Li L.T."/>
            <person name="Librado P."/>
            <person name="Lopez L."/>
            <person name="Munoz A."/>
            <person name="Noel B."/>
            <person name="Pallavicini A."/>
            <person name="Perrotta G."/>
            <person name="Poncet V."/>
            <person name="Pot D."/>
            <person name="Priyono X."/>
            <person name="Rigoreau M."/>
            <person name="Rouard M."/>
            <person name="Rozas J."/>
            <person name="Tranchant-Dubreuil C."/>
            <person name="VanBuren R."/>
            <person name="Zhang Q."/>
            <person name="Andrade A.C."/>
            <person name="Argout X."/>
            <person name="Bertrand B."/>
            <person name="de Kochko A."/>
            <person name="Graziosi G."/>
            <person name="Henry R.J."/>
            <person name="Jayarama X."/>
            <person name="Ming R."/>
            <person name="Nagai C."/>
            <person name="Rounsley S."/>
            <person name="Sankoff D."/>
            <person name="Giuliano G."/>
            <person name="Albert V.A."/>
            <person name="Wincker P."/>
            <person name="Lashermes P."/>
        </authorList>
    </citation>
    <scope>NUCLEOTIDE SEQUENCE [LARGE SCALE GENOMIC DNA]</scope>
    <source>
        <strain evidence="10">cv. DH200-94</strain>
    </source>
</reference>
<dbReference type="OrthoDB" id="2789670at2759"/>